<organism evidence="2 3">
    <name type="scientific">Streptomyces finlayi</name>
    <dbReference type="NCBI Taxonomy" id="67296"/>
    <lineage>
        <taxon>Bacteria</taxon>
        <taxon>Bacillati</taxon>
        <taxon>Actinomycetota</taxon>
        <taxon>Actinomycetes</taxon>
        <taxon>Kitasatosporales</taxon>
        <taxon>Streptomycetaceae</taxon>
        <taxon>Streptomyces</taxon>
    </lineage>
</organism>
<proteinExistence type="predicted"/>
<dbReference type="AlphaFoldDB" id="A0A918WX00"/>
<dbReference type="SUPFAM" id="SSF54427">
    <property type="entry name" value="NTF2-like"/>
    <property type="match status" value="1"/>
</dbReference>
<evidence type="ECO:0000313" key="3">
    <source>
        <dbReference type="Proteomes" id="UP000638353"/>
    </source>
</evidence>
<sequence>MEHIGDAVPLTELLDERRHLVGVAHWMLGSRVTAERVADEAYREWYGLGDGERSRIQAPRTWLTHVVGGLSLARLAPLGPNGDTRGRSDCQGVCEDGPEREVSEVLLRVVDTLSPAQRAAFVLDGLYGAPASRAPRGAARSVPVRADPAVAARQGLRARSRRPAGRHEETVRAVRQACAHGNHEALAALLTDDVTAYFDGGGKVRAPVRPVTGDENVARSLITLLSACRRTTVDTWPVNGRTGLVARCDEQVAAVITLDLVHSRVAQVWAVLNPDKLRSWNRVAHESM</sequence>
<accession>A0A918WX00</accession>
<reference evidence="2" key="1">
    <citation type="journal article" date="2014" name="Int. J. Syst. Evol. Microbiol.">
        <title>Complete genome sequence of Corynebacterium casei LMG S-19264T (=DSM 44701T), isolated from a smear-ripened cheese.</title>
        <authorList>
            <consortium name="US DOE Joint Genome Institute (JGI-PGF)"/>
            <person name="Walter F."/>
            <person name="Albersmeier A."/>
            <person name="Kalinowski J."/>
            <person name="Ruckert C."/>
        </authorList>
    </citation>
    <scope>NUCLEOTIDE SEQUENCE</scope>
    <source>
        <strain evidence="2">JCM 4637</strain>
    </source>
</reference>
<dbReference type="Proteomes" id="UP000638353">
    <property type="component" value="Unassembled WGS sequence"/>
</dbReference>
<dbReference type="PANTHER" id="PTHR30173">
    <property type="entry name" value="SIGMA 19 FACTOR"/>
    <property type="match status" value="1"/>
</dbReference>
<feature type="region of interest" description="Disordered" evidence="1">
    <location>
        <begin position="150"/>
        <end position="169"/>
    </location>
</feature>
<dbReference type="GO" id="GO:0016987">
    <property type="term" value="F:sigma factor activity"/>
    <property type="evidence" value="ECO:0007669"/>
    <property type="project" value="TreeGrafter"/>
</dbReference>
<comment type="caution">
    <text evidence="2">The sequence shown here is derived from an EMBL/GenBank/DDBJ whole genome shotgun (WGS) entry which is preliminary data.</text>
</comment>
<dbReference type="EMBL" id="BMVC01000004">
    <property type="protein sequence ID" value="GHC91839.1"/>
    <property type="molecule type" value="Genomic_DNA"/>
</dbReference>
<dbReference type="PANTHER" id="PTHR30173:SF43">
    <property type="entry name" value="ECF RNA POLYMERASE SIGMA FACTOR SIGI-RELATED"/>
    <property type="match status" value="1"/>
</dbReference>
<dbReference type="RefSeq" id="WP_189823819.1">
    <property type="nucleotide sequence ID" value="NZ_BMVC01000004.1"/>
</dbReference>
<dbReference type="Gene3D" id="3.10.450.50">
    <property type="match status" value="1"/>
</dbReference>
<protein>
    <submittedName>
        <fullName evidence="2">RNA polymerase sigma factor</fullName>
    </submittedName>
</protein>
<dbReference type="InterPro" id="IPR052704">
    <property type="entry name" value="ECF_Sigma-70_Domain"/>
</dbReference>
<reference evidence="2" key="2">
    <citation type="submission" date="2020-09" db="EMBL/GenBank/DDBJ databases">
        <authorList>
            <person name="Sun Q."/>
            <person name="Ohkuma M."/>
        </authorList>
    </citation>
    <scope>NUCLEOTIDE SEQUENCE</scope>
    <source>
        <strain evidence="2">JCM 4637</strain>
    </source>
</reference>
<evidence type="ECO:0000313" key="2">
    <source>
        <dbReference type="EMBL" id="GHC91839.1"/>
    </source>
</evidence>
<gene>
    <name evidence="2" type="ORF">GCM10010334_27300</name>
</gene>
<name>A0A918WX00_9ACTN</name>
<evidence type="ECO:0000256" key="1">
    <source>
        <dbReference type="SAM" id="MobiDB-lite"/>
    </source>
</evidence>
<dbReference type="InterPro" id="IPR032710">
    <property type="entry name" value="NTF2-like_dom_sf"/>
</dbReference>